<dbReference type="Pfam" id="PF13692">
    <property type="entry name" value="Glyco_trans_1_4"/>
    <property type="match status" value="1"/>
</dbReference>
<comment type="caution">
    <text evidence="4">The sequence shown here is derived from an EMBL/GenBank/DDBJ whole genome shotgun (WGS) entry which is preliminary data.</text>
</comment>
<evidence type="ECO:0000259" key="3">
    <source>
        <dbReference type="Pfam" id="PF13579"/>
    </source>
</evidence>
<evidence type="ECO:0000313" key="5">
    <source>
        <dbReference type="Proteomes" id="UP000451860"/>
    </source>
</evidence>
<dbReference type="SUPFAM" id="SSF53756">
    <property type="entry name" value="UDP-Glycosyltransferase/glycogen phosphorylase"/>
    <property type="match status" value="1"/>
</dbReference>
<dbReference type="GO" id="GO:0016757">
    <property type="term" value="F:glycosyltransferase activity"/>
    <property type="evidence" value="ECO:0007669"/>
    <property type="project" value="UniProtKB-KW"/>
</dbReference>
<dbReference type="Proteomes" id="UP000451860">
    <property type="component" value="Unassembled WGS sequence"/>
</dbReference>
<evidence type="ECO:0000256" key="2">
    <source>
        <dbReference type="ARBA" id="ARBA00022679"/>
    </source>
</evidence>
<accession>A0A7J5USJ4</accession>
<name>A0A7J5USJ4_9MICO</name>
<dbReference type="InterPro" id="IPR028098">
    <property type="entry name" value="Glyco_trans_4-like_N"/>
</dbReference>
<dbReference type="Pfam" id="PF13579">
    <property type="entry name" value="Glyco_trans_4_4"/>
    <property type="match status" value="1"/>
</dbReference>
<dbReference type="PANTHER" id="PTHR12526">
    <property type="entry name" value="GLYCOSYLTRANSFERASE"/>
    <property type="match status" value="1"/>
</dbReference>
<organism evidence="4 5">
    <name type="scientific">Georgenia thermotolerans</name>
    <dbReference type="NCBI Taxonomy" id="527326"/>
    <lineage>
        <taxon>Bacteria</taxon>
        <taxon>Bacillati</taxon>
        <taxon>Actinomycetota</taxon>
        <taxon>Actinomycetes</taxon>
        <taxon>Micrococcales</taxon>
        <taxon>Bogoriellaceae</taxon>
        <taxon>Georgenia</taxon>
    </lineage>
</organism>
<dbReference type="OrthoDB" id="3180470at2"/>
<keyword evidence="2 4" id="KW-0808">Transferase</keyword>
<dbReference type="CDD" id="cd03794">
    <property type="entry name" value="GT4_WbuB-like"/>
    <property type="match status" value="1"/>
</dbReference>
<dbReference type="AlphaFoldDB" id="A0A7J5USJ4"/>
<keyword evidence="1" id="KW-0328">Glycosyltransferase</keyword>
<keyword evidence="5" id="KW-1185">Reference proteome</keyword>
<protein>
    <submittedName>
        <fullName evidence="4">Glycosyltransferase</fullName>
    </submittedName>
</protein>
<dbReference type="Gene3D" id="3.40.50.2000">
    <property type="entry name" value="Glycogen Phosphorylase B"/>
    <property type="match status" value="2"/>
</dbReference>
<evidence type="ECO:0000256" key="1">
    <source>
        <dbReference type="ARBA" id="ARBA00022676"/>
    </source>
</evidence>
<reference evidence="4 5" key="1">
    <citation type="submission" date="2019-10" db="EMBL/GenBank/DDBJ databases">
        <title>Georgenia wutianyii sp. nov. and Georgenia yuyongxinii sp. nov. isolated from plateau pika (Ochotona curzoniae) in the Qinghai-Tibet plateau of China.</title>
        <authorList>
            <person name="Tian Z."/>
        </authorList>
    </citation>
    <scope>NUCLEOTIDE SEQUENCE [LARGE SCALE GENOMIC DNA]</scope>
    <source>
        <strain evidence="4 5">DSM 21501</strain>
    </source>
</reference>
<sequence>MNMGRSGRTKHVLVINQFALPRDQGGGTRHADLFNRIPGWRALILAGDRNHYTRERFATTNPLFRLVSIPRAGAGAVSRLRSWIWYVMKAGAMSLRIDGIDVIVGSSPHLLAPVVGRFVATVKRVPFVLEIRDLWPESLVSAGVLRESSPLHRALAVLERWLAIRADAIIVVTPGWDRHFSELGVPGEKIHVVGNGTELSDFQVTIPRAELRRKHSIQGFTAVFAGAHGPKDGLEYIIDAADKCPEINFLLIGSGPAKAEIMAKARRMGLNNVQFRDPIPKYDLPELLAACDVGVHSVTPLSVFDHGMSPNKLFDYLAAGIPIVSNARTPLRAVLEDDQCGRIGDAGSLASNIRAVAEADDATLSRWRAEARCLMETTFSRAAAATVLKEVLNTVTNRASAKP</sequence>
<evidence type="ECO:0000313" key="4">
    <source>
        <dbReference type="EMBL" id="KAE8765240.1"/>
    </source>
</evidence>
<dbReference type="RefSeq" id="WP_152201542.1">
    <property type="nucleotide sequence ID" value="NZ_VUKF01000007.1"/>
</dbReference>
<feature type="domain" description="Glycosyltransferase subfamily 4-like N-terminal" evidence="3">
    <location>
        <begin position="40"/>
        <end position="196"/>
    </location>
</feature>
<dbReference type="EMBL" id="WHJE01000013">
    <property type="protein sequence ID" value="KAE8765240.1"/>
    <property type="molecule type" value="Genomic_DNA"/>
</dbReference>
<proteinExistence type="predicted"/>
<gene>
    <name evidence="4" type="ORF">GB883_04725</name>
</gene>